<evidence type="ECO:0000313" key="2">
    <source>
        <dbReference type="Proteomes" id="UP000235564"/>
    </source>
</evidence>
<protein>
    <submittedName>
        <fullName evidence="1">Uncharacterized protein</fullName>
    </submittedName>
</protein>
<sequence length="99" mass="11504">MTNPMLFRFKPNAFGRQTQCFWTSNPMLLDVKPNAFGRQTQRCWNMMAACFRNMLCLIELTSVSSFSAERFRVDASFSMLEQNKKSKETSAVSSLSREW</sequence>
<name>A0A2N6QRE0_9BACT</name>
<proteinExistence type="predicted"/>
<dbReference type="EMBL" id="PNGJ01000004">
    <property type="protein sequence ID" value="PMC24399.1"/>
    <property type="molecule type" value="Genomic_DNA"/>
</dbReference>
<organism evidence="1 2">
    <name type="scientific">Hoylesella buccalis</name>
    <dbReference type="NCBI Taxonomy" id="28127"/>
    <lineage>
        <taxon>Bacteria</taxon>
        <taxon>Pseudomonadati</taxon>
        <taxon>Bacteroidota</taxon>
        <taxon>Bacteroidia</taxon>
        <taxon>Bacteroidales</taxon>
        <taxon>Prevotellaceae</taxon>
        <taxon>Hoylesella</taxon>
    </lineage>
</organism>
<reference evidence="1 2" key="1">
    <citation type="submission" date="2017-09" db="EMBL/GenBank/DDBJ databases">
        <title>Bacterial strain isolated from the female urinary microbiota.</title>
        <authorList>
            <person name="Thomas-White K."/>
            <person name="Kumar N."/>
            <person name="Forster S."/>
            <person name="Putonti C."/>
            <person name="Lawley T."/>
            <person name="Wolfe A.J."/>
        </authorList>
    </citation>
    <scope>NUCLEOTIDE SEQUENCE [LARGE SCALE GENOMIC DNA]</scope>
    <source>
        <strain evidence="1 2">UMB0536</strain>
    </source>
</reference>
<accession>A0A2N6QRE0</accession>
<dbReference type="AlphaFoldDB" id="A0A2N6QRE0"/>
<dbReference type="Proteomes" id="UP000235564">
    <property type="component" value="Unassembled WGS sequence"/>
</dbReference>
<comment type="caution">
    <text evidence="1">The sequence shown here is derived from an EMBL/GenBank/DDBJ whole genome shotgun (WGS) entry which is preliminary data.</text>
</comment>
<gene>
    <name evidence="1" type="ORF">CJ231_06755</name>
</gene>
<evidence type="ECO:0000313" key="1">
    <source>
        <dbReference type="EMBL" id="PMC24399.1"/>
    </source>
</evidence>